<proteinExistence type="predicted"/>
<dbReference type="SUPFAM" id="SSF55729">
    <property type="entry name" value="Acyl-CoA N-acyltransferases (Nat)"/>
    <property type="match status" value="1"/>
</dbReference>
<organism evidence="2 3">
    <name type="scientific">Hoeflea ulvae</name>
    <dbReference type="NCBI Taxonomy" id="2983764"/>
    <lineage>
        <taxon>Bacteria</taxon>
        <taxon>Pseudomonadati</taxon>
        <taxon>Pseudomonadota</taxon>
        <taxon>Alphaproteobacteria</taxon>
        <taxon>Hyphomicrobiales</taxon>
        <taxon>Rhizobiaceae</taxon>
        <taxon>Hoeflea</taxon>
    </lineage>
</organism>
<accession>A0ABT3YAZ2</accession>
<dbReference type="RefSeq" id="WP_267611034.1">
    <property type="nucleotide sequence ID" value="NZ_JAOVZQ010000001.1"/>
</dbReference>
<reference evidence="2" key="1">
    <citation type="submission" date="2022-10" db="EMBL/GenBank/DDBJ databases">
        <title>Hoeflea sp. J2-29, isolated from marine algae.</title>
        <authorList>
            <person name="Kristyanto S."/>
            <person name="Kim J.M."/>
            <person name="Jeon C.O."/>
        </authorList>
    </citation>
    <scope>NUCLEOTIDE SEQUENCE</scope>
    <source>
        <strain evidence="2">J2-29</strain>
    </source>
</reference>
<keyword evidence="3" id="KW-1185">Reference proteome</keyword>
<dbReference type="InterPro" id="IPR000182">
    <property type="entry name" value="GNAT_dom"/>
</dbReference>
<dbReference type="Pfam" id="PF13302">
    <property type="entry name" value="Acetyltransf_3"/>
    <property type="match status" value="1"/>
</dbReference>
<evidence type="ECO:0000259" key="1">
    <source>
        <dbReference type="PROSITE" id="PS51186"/>
    </source>
</evidence>
<dbReference type="Gene3D" id="3.40.630.30">
    <property type="match status" value="1"/>
</dbReference>
<evidence type="ECO:0000313" key="3">
    <source>
        <dbReference type="Proteomes" id="UP001081283"/>
    </source>
</evidence>
<dbReference type="PANTHER" id="PTHR43792">
    <property type="entry name" value="GNAT FAMILY, PUTATIVE (AFU_ORTHOLOGUE AFUA_3G00765)-RELATED-RELATED"/>
    <property type="match status" value="1"/>
</dbReference>
<name>A0ABT3YAZ2_9HYPH</name>
<dbReference type="InterPro" id="IPR016181">
    <property type="entry name" value="Acyl_CoA_acyltransferase"/>
</dbReference>
<evidence type="ECO:0000313" key="2">
    <source>
        <dbReference type="EMBL" id="MCY0093050.1"/>
    </source>
</evidence>
<dbReference type="EMBL" id="JAOVZQ010000001">
    <property type="protein sequence ID" value="MCY0093050.1"/>
    <property type="molecule type" value="Genomic_DNA"/>
</dbReference>
<dbReference type="InterPro" id="IPR051531">
    <property type="entry name" value="N-acetyltransferase"/>
</dbReference>
<protein>
    <submittedName>
        <fullName evidence="2">GNAT family N-acetyltransferase</fullName>
    </submittedName>
</protein>
<comment type="caution">
    <text evidence="2">The sequence shown here is derived from an EMBL/GenBank/DDBJ whole genome shotgun (WGS) entry which is preliminary data.</text>
</comment>
<dbReference type="PROSITE" id="PS51186">
    <property type="entry name" value="GNAT"/>
    <property type="match status" value="1"/>
</dbReference>
<feature type="domain" description="N-acetyltransferase" evidence="1">
    <location>
        <begin position="1"/>
        <end position="166"/>
    </location>
</feature>
<sequence length="180" mass="19829">MARAERLRGQHVLLEPFSDRYLSEDYVGWLNDPSVMRYSEQRHRRHSLDSCKAFVASFDTSPHQLWAIVRADTGEHIGNITATHDPNNHIADIGILIGAKGVQGKGYGRDAWRTVLDYLVARPDLFKVTGGCMAANTAMVRIMESCGMAGDGCRPAHYLLDGAPVDLVFYALRGARGLAA</sequence>
<dbReference type="Proteomes" id="UP001081283">
    <property type="component" value="Unassembled WGS sequence"/>
</dbReference>
<gene>
    <name evidence="2" type="ORF">OEG82_03235</name>
</gene>